<accession>A0A9X1UMU3</accession>
<gene>
    <name evidence="1" type="ORF">L5014_33970</name>
</gene>
<dbReference type="EMBL" id="JAKLJA010000055">
    <property type="protein sequence ID" value="MCG5078283.1"/>
    <property type="molecule type" value="Genomic_DNA"/>
</dbReference>
<name>A0A9X1UMU3_9BURK</name>
<dbReference type="AlphaFoldDB" id="A0A9X1UMU3"/>
<keyword evidence="2" id="KW-1185">Reference proteome</keyword>
<organism evidence="1 2">
    <name type="scientific">Paraburkholderia tagetis</name>
    <dbReference type="NCBI Taxonomy" id="2913261"/>
    <lineage>
        <taxon>Bacteria</taxon>
        <taxon>Pseudomonadati</taxon>
        <taxon>Pseudomonadota</taxon>
        <taxon>Betaproteobacteria</taxon>
        <taxon>Burkholderiales</taxon>
        <taxon>Burkholderiaceae</taxon>
        <taxon>Paraburkholderia</taxon>
    </lineage>
</organism>
<evidence type="ECO:0000313" key="2">
    <source>
        <dbReference type="Proteomes" id="UP001139308"/>
    </source>
</evidence>
<reference evidence="1" key="1">
    <citation type="submission" date="2022-01" db="EMBL/GenBank/DDBJ databases">
        <title>Genome sequence and assembly of Parabukholderia sp. RG36.</title>
        <authorList>
            <person name="Chhetri G."/>
        </authorList>
    </citation>
    <scope>NUCLEOTIDE SEQUENCE</scope>
    <source>
        <strain evidence="1">RG36</strain>
    </source>
</reference>
<sequence length="51" mass="5386">MKYVPRIAASAALVVVAFAVVTFAQIKFAPQSADNNPLAQIVLNVESQLNG</sequence>
<dbReference type="RefSeq" id="WP_213309234.1">
    <property type="nucleotide sequence ID" value="NZ_JAKLJA010000055.1"/>
</dbReference>
<comment type="caution">
    <text evidence="1">The sequence shown here is derived from an EMBL/GenBank/DDBJ whole genome shotgun (WGS) entry which is preliminary data.</text>
</comment>
<evidence type="ECO:0000313" key="1">
    <source>
        <dbReference type="EMBL" id="MCG5078283.1"/>
    </source>
</evidence>
<dbReference type="Proteomes" id="UP001139308">
    <property type="component" value="Unassembled WGS sequence"/>
</dbReference>
<proteinExistence type="predicted"/>
<protein>
    <submittedName>
        <fullName evidence="1">Uncharacterized protein</fullName>
    </submittedName>
</protein>